<dbReference type="Gene3D" id="1.10.3300.10">
    <property type="entry name" value="Jann2411-like domain"/>
    <property type="match status" value="1"/>
</dbReference>
<sequence>MEEREPLTGEPLALDLINTRPAEAGGRADLIGTPALLAAWLSLEEDRLPAEIRGATPGPGDLAAVHAVRADAEAAVRALLAGNAPPAPALRGLTSAQREAPAIRELAWDGRAVTATARRTGPLGTVLAAVFAEATADLLAGPGAARVRECAAGDCVLLFLPAHPRRRWCSAARCGNRARVARYYRRHRPAPTGGDPRA</sequence>
<evidence type="ECO:0000313" key="2">
    <source>
        <dbReference type="EMBL" id="RKN37176.1"/>
    </source>
</evidence>
<name>A0A3A9YPQ0_9ACTN</name>
<dbReference type="OrthoDB" id="3211108at2"/>
<dbReference type="InterPro" id="IPR023286">
    <property type="entry name" value="ABATE_dom_sf"/>
</dbReference>
<dbReference type="PANTHER" id="PTHR35525">
    <property type="entry name" value="BLL6575 PROTEIN"/>
    <property type="match status" value="1"/>
</dbReference>
<accession>A0A3A9YPQ0</accession>
<dbReference type="AlphaFoldDB" id="A0A3A9YPQ0"/>
<dbReference type="Pfam" id="PF07336">
    <property type="entry name" value="ABATE"/>
    <property type="match status" value="1"/>
</dbReference>
<comment type="caution">
    <text evidence="2">The sequence shown here is derived from an EMBL/GenBank/DDBJ whole genome shotgun (WGS) entry which is preliminary data.</text>
</comment>
<dbReference type="EMBL" id="RBAL01000027">
    <property type="protein sequence ID" value="RKN37176.1"/>
    <property type="molecule type" value="Genomic_DNA"/>
</dbReference>
<dbReference type="SUPFAM" id="SSF160904">
    <property type="entry name" value="Jann2411-like"/>
    <property type="match status" value="1"/>
</dbReference>
<keyword evidence="3" id="KW-1185">Reference proteome</keyword>
<gene>
    <name evidence="2" type="ORF">D7294_28560</name>
</gene>
<dbReference type="Pfam" id="PF11706">
    <property type="entry name" value="zf-CGNR"/>
    <property type="match status" value="1"/>
</dbReference>
<dbReference type="Proteomes" id="UP000272474">
    <property type="component" value="Unassembled WGS sequence"/>
</dbReference>
<dbReference type="RefSeq" id="WP_120684701.1">
    <property type="nucleotide sequence ID" value="NZ_RBAL01000027.1"/>
</dbReference>
<dbReference type="InterPro" id="IPR010852">
    <property type="entry name" value="ABATE"/>
</dbReference>
<evidence type="ECO:0000313" key="3">
    <source>
        <dbReference type="Proteomes" id="UP000272474"/>
    </source>
</evidence>
<protein>
    <recommendedName>
        <fullName evidence="1">Zinc finger CGNR domain-containing protein</fullName>
    </recommendedName>
</protein>
<evidence type="ECO:0000259" key="1">
    <source>
        <dbReference type="Pfam" id="PF11706"/>
    </source>
</evidence>
<proteinExistence type="predicted"/>
<feature type="domain" description="Zinc finger CGNR" evidence="1">
    <location>
        <begin position="146"/>
        <end position="187"/>
    </location>
</feature>
<organism evidence="2 3">
    <name type="scientific">Streptomyces hoynatensis</name>
    <dbReference type="NCBI Taxonomy" id="1141874"/>
    <lineage>
        <taxon>Bacteria</taxon>
        <taxon>Bacillati</taxon>
        <taxon>Actinomycetota</taxon>
        <taxon>Actinomycetes</taxon>
        <taxon>Kitasatosporales</taxon>
        <taxon>Streptomycetaceae</taxon>
        <taxon>Streptomyces</taxon>
    </lineage>
</organism>
<dbReference type="PANTHER" id="PTHR35525:SF3">
    <property type="entry name" value="BLL6575 PROTEIN"/>
    <property type="match status" value="1"/>
</dbReference>
<reference evidence="2 3" key="1">
    <citation type="journal article" date="2014" name="Int. J. Syst. Evol. Microbiol.">
        <title>Streptomyces hoynatensis sp. nov., isolated from deep marine sediment.</title>
        <authorList>
            <person name="Veyisoglu A."/>
            <person name="Sahin N."/>
        </authorList>
    </citation>
    <scope>NUCLEOTIDE SEQUENCE [LARGE SCALE GENOMIC DNA]</scope>
    <source>
        <strain evidence="2 3">KCTC 29097</strain>
    </source>
</reference>
<dbReference type="InterPro" id="IPR021005">
    <property type="entry name" value="Znf_CGNR"/>
</dbReference>